<comment type="subcellular location">
    <subcellularLocation>
        <location evidence="1">Membrane</location>
        <topology evidence="1">Multi-pass membrane protein</topology>
    </subcellularLocation>
    <subcellularLocation>
        <location evidence="2">Plastid</location>
        <location evidence="2">Chloroplast</location>
    </subcellularLocation>
</comment>
<gene>
    <name evidence="14" type="ORF">RMAR0315_LOCUS7554</name>
</gene>
<keyword evidence="6" id="KW-0645">Protease</keyword>
<evidence type="ECO:0000256" key="2">
    <source>
        <dbReference type="ARBA" id="ARBA00004229"/>
    </source>
</evidence>
<name>A0A7S0BLV2_9RHOD</name>
<dbReference type="GO" id="GO:0008233">
    <property type="term" value="F:peptidase activity"/>
    <property type="evidence" value="ECO:0007669"/>
    <property type="project" value="UniProtKB-KW"/>
</dbReference>
<evidence type="ECO:0000256" key="5">
    <source>
        <dbReference type="ARBA" id="ARBA00022640"/>
    </source>
</evidence>
<comment type="similarity">
    <text evidence="3">Belongs to the peptidase M50B family.</text>
</comment>
<feature type="transmembrane region" description="Helical" evidence="13">
    <location>
        <begin position="375"/>
        <end position="395"/>
    </location>
</feature>
<evidence type="ECO:0000313" key="14">
    <source>
        <dbReference type="EMBL" id="CAD8397565.1"/>
    </source>
</evidence>
<dbReference type="GO" id="GO:0016020">
    <property type="term" value="C:membrane"/>
    <property type="evidence" value="ECO:0007669"/>
    <property type="project" value="UniProtKB-SubCell"/>
</dbReference>
<feature type="transmembrane region" description="Helical" evidence="13">
    <location>
        <begin position="415"/>
        <end position="432"/>
    </location>
</feature>
<keyword evidence="9" id="KW-0809">Transit peptide</keyword>
<evidence type="ECO:0000256" key="1">
    <source>
        <dbReference type="ARBA" id="ARBA00004141"/>
    </source>
</evidence>
<keyword evidence="7 13" id="KW-0812">Transmembrane</keyword>
<accession>A0A7S0BLV2</accession>
<feature type="compositionally biased region" description="Basic and acidic residues" evidence="12">
    <location>
        <begin position="65"/>
        <end position="77"/>
    </location>
</feature>
<feature type="transmembrane region" description="Helical" evidence="13">
    <location>
        <begin position="202"/>
        <end position="223"/>
    </location>
</feature>
<keyword evidence="10 13" id="KW-1133">Transmembrane helix</keyword>
<evidence type="ECO:0000256" key="6">
    <source>
        <dbReference type="ARBA" id="ARBA00022670"/>
    </source>
</evidence>
<evidence type="ECO:0000256" key="12">
    <source>
        <dbReference type="SAM" id="MobiDB-lite"/>
    </source>
</evidence>
<keyword evidence="4" id="KW-0150">Chloroplast</keyword>
<feature type="transmembrane region" description="Helical" evidence="13">
    <location>
        <begin position="169"/>
        <end position="190"/>
    </location>
</feature>
<dbReference type="GO" id="GO:0006508">
    <property type="term" value="P:proteolysis"/>
    <property type="evidence" value="ECO:0007669"/>
    <property type="project" value="UniProtKB-KW"/>
</dbReference>
<evidence type="ECO:0000256" key="3">
    <source>
        <dbReference type="ARBA" id="ARBA00007931"/>
    </source>
</evidence>
<keyword evidence="8" id="KW-0378">Hydrolase</keyword>
<evidence type="ECO:0000256" key="13">
    <source>
        <dbReference type="SAM" id="Phobius"/>
    </source>
</evidence>
<evidence type="ECO:0000256" key="8">
    <source>
        <dbReference type="ARBA" id="ARBA00022801"/>
    </source>
</evidence>
<reference evidence="14" key="1">
    <citation type="submission" date="2021-01" db="EMBL/GenBank/DDBJ databases">
        <authorList>
            <person name="Corre E."/>
            <person name="Pelletier E."/>
            <person name="Niang G."/>
            <person name="Scheremetjew M."/>
            <person name="Finn R."/>
            <person name="Kale V."/>
            <person name="Holt S."/>
            <person name="Cochrane G."/>
            <person name="Meng A."/>
            <person name="Brown T."/>
            <person name="Cohen L."/>
        </authorList>
    </citation>
    <scope>NUCLEOTIDE SEQUENCE</scope>
    <source>
        <strain evidence="14">UTEX LB 2760</strain>
    </source>
</reference>
<evidence type="ECO:0000256" key="4">
    <source>
        <dbReference type="ARBA" id="ARBA00022528"/>
    </source>
</evidence>
<evidence type="ECO:0000256" key="11">
    <source>
        <dbReference type="ARBA" id="ARBA00023136"/>
    </source>
</evidence>
<organism evidence="14">
    <name type="scientific">Rhodosorus marinus</name>
    <dbReference type="NCBI Taxonomy" id="101924"/>
    <lineage>
        <taxon>Eukaryota</taxon>
        <taxon>Rhodophyta</taxon>
        <taxon>Stylonematophyceae</taxon>
        <taxon>Stylonematales</taxon>
        <taxon>Stylonemataceae</taxon>
        <taxon>Rhodosorus</taxon>
    </lineage>
</organism>
<dbReference type="InterPro" id="IPR044838">
    <property type="entry name" value="EGY1-like"/>
</dbReference>
<protein>
    <submittedName>
        <fullName evidence="14">Uncharacterized protein</fullName>
    </submittedName>
</protein>
<dbReference type="EMBL" id="HBEK01013879">
    <property type="protein sequence ID" value="CAD8397565.1"/>
    <property type="molecule type" value="Transcribed_RNA"/>
</dbReference>
<proteinExistence type="inferred from homology"/>
<feature type="transmembrane region" description="Helical" evidence="13">
    <location>
        <begin position="263"/>
        <end position="285"/>
    </location>
</feature>
<evidence type="ECO:0000256" key="9">
    <source>
        <dbReference type="ARBA" id="ARBA00022946"/>
    </source>
</evidence>
<dbReference type="PANTHER" id="PTHR31412">
    <property type="entry name" value="ZINC METALLOPROTEASE EGY1"/>
    <property type="match status" value="1"/>
</dbReference>
<feature type="region of interest" description="Disordered" evidence="12">
    <location>
        <begin position="33"/>
        <end position="77"/>
    </location>
</feature>
<evidence type="ECO:0000256" key="7">
    <source>
        <dbReference type="ARBA" id="ARBA00022692"/>
    </source>
</evidence>
<sequence>MLGFCGVLTLERRGNSGFPRVLRGSNRARRTCSRAGARKLADDEEKYVSTSSTNESDQDNADAGNHPEDERDEMLRGDITEEEVRDMIRFFPPSAFMPLDYFVEKDSAVFTGTSRSEPSEALAVIERIFSSKFKDNYVVCLSESDSSEANSLSIIVVRSRAEKRETQRVPTSLLLGAFSFYFVASSLTILEPRASDLRLFPGAVTVLSIFSVLSVSIVFQRLLAAKLGLKLGQAFIMPIGRPFSLPVHFSRISIPGGSRYSRFLIGLAGAPLLAVAGCMMFQLGVQLTSMSGPLWRVQSTTLTNSWLMSAMAMRLGKNLPMSSDRKIIGLHPLAVVASFLIRMAAIHLLPFTPFDGSRLLKSSLSKRGAKLVSKVYMCVLALACGIYPSMLTFLILRVFAKWPEDSPPRNELERVPIWTTLASYVLLWYVVFSLTPLPRNYNVFEGDRVVLQFREFVSRMILSPFGSLASLNSGAEKISGVPGYFDHETVLLMPETGGL</sequence>
<keyword evidence="11 13" id="KW-0472">Membrane</keyword>
<dbReference type="GO" id="GO:0009507">
    <property type="term" value="C:chloroplast"/>
    <property type="evidence" value="ECO:0007669"/>
    <property type="project" value="UniProtKB-SubCell"/>
</dbReference>
<dbReference type="PANTHER" id="PTHR31412:SF0">
    <property type="entry name" value="ZINC METALLOPROTEASE EGY1, CHLOROPLASTIC-RELATED"/>
    <property type="match status" value="1"/>
</dbReference>
<keyword evidence="5" id="KW-0934">Plastid</keyword>
<feature type="transmembrane region" description="Helical" evidence="13">
    <location>
        <begin position="327"/>
        <end position="354"/>
    </location>
</feature>
<evidence type="ECO:0000256" key="10">
    <source>
        <dbReference type="ARBA" id="ARBA00022989"/>
    </source>
</evidence>
<dbReference type="AlphaFoldDB" id="A0A7S0BLV2"/>